<dbReference type="InterPro" id="IPR042194">
    <property type="entry name" value="FHIPEP_1"/>
</dbReference>
<name>A0A839QCN0_9MICC</name>
<feature type="transmembrane region" description="Helical" evidence="7">
    <location>
        <begin position="272"/>
        <end position="289"/>
    </location>
</feature>
<dbReference type="InterPro" id="IPR042193">
    <property type="entry name" value="FHIPEP_3"/>
</dbReference>
<evidence type="ECO:0000256" key="6">
    <source>
        <dbReference type="ARBA" id="ARBA00023136"/>
    </source>
</evidence>
<dbReference type="InterPro" id="IPR042196">
    <property type="entry name" value="FHIPEP_4"/>
</dbReference>
<dbReference type="PROSITE" id="PS00994">
    <property type="entry name" value="FHIPEP"/>
    <property type="match status" value="1"/>
</dbReference>
<gene>
    <name evidence="8" type="ORF">E9229_000069</name>
</gene>
<dbReference type="Gene3D" id="3.40.50.12790">
    <property type="entry name" value="FHIPEP family, domain 4"/>
    <property type="match status" value="1"/>
</dbReference>
<comment type="subcellular location">
    <subcellularLocation>
        <location evidence="1">Cell membrane</location>
        <topology evidence="1">Multi-pass membrane protein</topology>
    </subcellularLocation>
</comment>
<evidence type="ECO:0000256" key="3">
    <source>
        <dbReference type="ARBA" id="ARBA00022475"/>
    </source>
</evidence>
<evidence type="ECO:0000256" key="5">
    <source>
        <dbReference type="ARBA" id="ARBA00022989"/>
    </source>
</evidence>
<evidence type="ECO:0000256" key="1">
    <source>
        <dbReference type="ARBA" id="ARBA00004651"/>
    </source>
</evidence>
<dbReference type="InterPro" id="IPR025505">
    <property type="entry name" value="FHIPEP_CS"/>
</dbReference>
<dbReference type="PIRSF" id="PIRSF005419">
    <property type="entry name" value="FlhA"/>
    <property type="match status" value="1"/>
</dbReference>
<feature type="transmembrane region" description="Helical" evidence="7">
    <location>
        <begin position="59"/>
        <end position="79"/>
    </location>
</feature>
<keyword evidence="4 7" id="KW-0812">Transmembrane</keyword>
<keyword evidence="5 7" id="KW-1133">Transmembrane helix</keyword>
<dbReference type="RefSeq" id="WP_183509231.1">
    <property type="nucleotide sequence ID" value="NZ_BAABGK010000010.1"/>
</dbReference>
<dbReference type="AlphaFoldDB" id="A0A839QCN0"/>
<feature type="transmembrane region" description="Helical" evidence="7">
    <location>
        <begin position="99"/>
        <end position="122"/>
    </location>
</feature>
<comment type="caution">
    <text evidence="8">The sequence shown here is derived from an EMBL/GenBank/DDBJ whole genome shotgun (WGS) entry which is preliminary data.</text>
</comment>
<dbReference type="Pfam" id="PF00771">
    <property type="entry name" value="FHIPEP"/>
    <property type="match status" value="1"/>
</dbReference>
<dbReference type="Gene3D" id="3.40.30.60">
    <property type="entry name" value="FHIPEP family, domain 1"/>
    <property type="match status" value="1"/>
</dbReference>
<feature type="transmembrane region" description="Helical" evidence="7">
    <location>
        <begin position="191"/>
        <end position="212"/>
    </location>
</feature>
<dbReference type="PRINTS" id="PR00949">
    <property type="entry name" value="TYPE3IMAPROT"/>
</dbReference>
<dbReference type="Proteomes" id="UP000523000">
    <property type="component" value="Unassembled WGS sequence"/>
</dbReference>
<dbReference type="GO" id="GO:0009306">
    <property type="term" value="P:protein secretion"/>
    <property type="evidence" value="ECO:0007669"/>
    <property type="project" value="InterPro"/>
</dbReference>
<evidence type="ECO:0000256" key="7">
    <source>
        <dbReference type="SAM" id="Phobius"/>
    </source>
</evidence>
<protein>
    <submittedName>
        <fullName evidence="8">Flagellar biosynthesis protein FlhA</fullName>
    </submittedName>
</protein>
<keyword evidence="9" id="KW-1185">Reference proteome</keyword>
<organism evidence="8 9">
    <name type="scientific">Paeniglutamicibacter cryotolerans</name>
    <dbReference type="NCBI Taxonomy" id="670079"/>
    <lineage>
        <taxon>Bacteria</taxon>
        <taxon>Bacillati</taxon>
        <taxon>Actinomycetota</taxon>
        <taxon>Actinomycetes</taxon>
        <taxon>Micrococcales</taxon>
        <taxon>Micrococcaceae</taxon>
        <taxon>Paeniglutamicibacter</taxon>
    </lineage>
</organism>
<dbReference type="EMBL" id="JACHVS010000001">
    <property type="protein sequence ID" value="MBB2993878.1"/>
    <property type="molecule type" value="Genomic_DNA"/>
</dbReference>
<keyword evidence="8" id="KW-0966">Cell projection</keyword>
<proteinExistence type="inferred from homology"/>
<dbReference type="InterPro" id="IPR001712">
    <property type="entry name" value="T3SS_FHIPEP"/>
</dbReference>
<feature type="transmembrane region" description="Helical" evidence="7">
    <location>
        <begin position="9"/>
        <end position="27"/>
    </location>
</feature>
<evidence type="ECO:0000256" key="2">
    <source>
        <dbReference type="ARBA" id="ARBA00008835"/>
    </source>
</evidence>
<comment type="similarity">
    <text evidence="2">Belongs to the FHIPEP (flagella/HR/invasion proteins export pore) family.</text>
</comment>
<dbReference type="Gene3D" id="1.10.8.540">
    <property type="entry name" value="FHIPEP family, domain 3"/>
    <property type="match status" value="1"/>
</dbReference>
<keyword evidence="6 7" id="KW-0472">Membrane</keyword>
<evidence type="ECO:0000313" key="9">
    <source>
        <dbReference type="Proteomes" id="UP000523000"/>
    </source>
</evidence>
<feature type="transmembrane region" description="Helical" evidence="7">
    <location>
        <begin position="33"/>
        <end position="52"/>
    </location>
</feature>
<evidence type="ECO:0000256" key="4">
    <source>
        <dbReference type="ARBA" id="ARBA00022692"/>
    </source>
</evidence>
<feature type="transmembrane region" description="Helical" evidence="7">
    <location>
        <begin position="224"/>
        <end position="251"/>
    </location>
</feature>
<reference evidence="8 9" key="1">
    <citation type="submission" date="2020-08" db="EMBL/GenBank/DDBJ databases">
        <title>Sequencing the genomes of 1000 actinobacteria strains.</title>
        <authorList>
            <person name="Klenk H.-P."/>
        </authorList>
    </citation>
    <scope>NUCLEOTIDE SEQUENCE [LARGE SCALE GENOMIC DNA]</scope>
    <source>
        <strain evidence="8 9">DSM 22826</strain>
    </source>
</reference>
<dbReference type="PANTHER" id="PTHR30161">
    <property type="entry name" value="FLAGELLAR EXPORT PROTEIN, MEMBRANE FLHA SUBUNIT-RELATED"/>
    <property type="match status" value="1"/>
</dbReference>
<keyword evidence="8" id="KW-0969">Cilium</keyword>
<keyword evidence="8" id="KW-0282">Flagellum</keyword>
<sequence>MKLAGLSKIAVPLGVVGIIMLLVVPIPAALLDVLIAVSIMLALVILLTTMFAKRPLDFSVFPSLLLVATLLRLGLNVASTRLVLGNGYAGEVIGAFGDIAVGGSLIIGCVIFLILVVIQFVVVTKGAERVAEVGARFTLDAMPGKQMAIDADLNAGLITDSQARERRAEVAAEADFYGAMDGASKFVKGDAIAGLIIIIINLVGGIAIGMIQRGMEVGEALNTYALLTIGDGLATQIPALLMAVSTGMIVTRSNAADDMGSTASAQLAQSRTALLIAGSSAIALALVPGMPKLPFVLIGGLLIFTAQRIKAITAAKEAAQKSMAAAESAVVPKETTEDLLEAMRVHALEIQLAPDLVDVVNGGGDDLLARVRALRRRIALELGIVVPPVRTRDSVDLPPATYVIRIAGVEAGRGTAPRGKVLALGDQLDALPGIAVNEPVFGLAGKWIPAELRHNAEMAGATTIDRVSVVVTHLSSIVQSQAARLLTREDVRVLTEGVREVSPSAVDELVPAMLSLAEVQRVLQGLLVEGVAINDLQRIYEALSLRAKASTDPEGLIEAARTALGPALAVPYLEGNLLRVVMIDPVLEQSMLEGLRPSEHGTQIMLDAHRLESVLGSVKDTAALIESRGLSAVLVCAPALRPAVRRLLAGNAASLPVLSYQEATAGGTEIETVGVVRGAEQITA</sequence>
<dbReference type="GO" id="GO:0044780">
    <property type="term" value="P:bacterial-type flagellum assembly"/>
    <property type="evidence" value="ECO:0007669"/>
    <property type="project" value="TreeGrafter"/>
</dbReference>
<evidence type="ECO:0000313" key="8">
    <source>
        <dbReference type="EMBL" id="MBB2993878.1"/>
    </source>
</evidence>
<dbReference type="PANTHER" id="PTHR30161:SF1">
    <property type="entry name" value="FLAGELLAR BIOSYNTHESIS PROTEIN FLHA-RELATED"/>
    <property type="match status" value="1"/>
</dbReference>
<dbReference type="GO" id="GO:0005886">
    <property type="term" value="C:plasma membrane"/>
    <property type="evidence" value="ECO:0007669"/>
    <property type="project" value="UniProtKB-SubCell"/>
</dbReference>
<accession>A0A839QCN0</accession>
<keyword evidence="3" id="KW-1003">Cell membrane</keyword>